<accession>N1PF50</accession>
<dbReference type="AlphaFoldDB" id="N1PF50"/>
<keyword evidence="3" id="KW-1185">Reference proteome</keyword>
<sequence>MVMSKRPVRQANELPFGTGKATTRACHLHSKIVTLSIECSTTTTPQNSRLRSVRASASMRQALPQAERTRLRSGYKIRLSSTKIKNLVITDKRLGMFSTLPSGLPDIIFGMALHSTTANRGAHPGHLEQGRSRETVLHYRP</sequence>
<reference evidence="2 3" key="2">
    <citation type="journal article" date="2012" name="PLoS Pathog.">
        <title>Diverse lifestyles and strategies of plant pathogenesis encoded in the genomes of eighteen Dothideomycetes fungi.</title>
        <authorList>
            <person name="Ohm R.A."/>
            <person name="Feau N."/>
            <person name="Henrissat B."/>
            <person name="Schoch C.L."/>
            <person name="Horwitz B.A."/>
            <person name="Barry K.W."/>
            <person name="Condon B.J."/>
            <person name="Copeland A.C."/>
            <person name="Dhillon B."/>
            <person name="Glaser F."/>
            <person name="Hesse C.N."/>
            <person name="Kosti I."/>
            <person name="LaButti K."/>
            <person name="Lindquist E.A."/>
            <person name="Lucas S."/>
            <person name="Salamov A.A."/>
            <person name="Bradshaw R.E."/>
            <person name="Ciuffetti L."/>
            <person name="Hamelin R.C."/>
            <person name="Kema G.H.J."/>
            <person name="Lawrence C."/>
            <person name="Scott J.A."/>
            <person name="Spatafora J.W."/>
            <person name="Turgeon B.G."/>
            <person name="de Wit P.J.G.M."/>
            <person name="Zhong S."/>
            <person name="Goodwin S.B."/>
            <person name="Grigoriev I.V."/>
        </authorList>
    </citation>
    <scope>NUCLEOTIDE SEQUENCE [LARGE SCALE GENOMIC DNA]</scope>
    <source>
        <strain evidence="3">NZE10 / CBS 128990</strain>
    </source>
</reference>
<evidence type="ECO:0000313" key="3">
    <source>
        <dbReference type="Proteomes" id="UP000016933"/>
    </source>
</evidence>
<proteinExistence type="predicted"/>
<name>N1PF50_DOTSN</name>
<gene>
    <name evidence="2" type="ORF">DOTSEDRAFT_74870</name>
</gene>
<feature type="region of interest" description="Disordered" evidence="1">
    <location>
        <begin position="120"/>
        <end position="141"/>
    </location>
</feature>
<dbReference type="HOGENOM" id="CLU_1825234_0_0_1"/>
<evidence type="ECO:0000256" key="1">
    <source>
        <dbReference type="SAM" id="MobiDB-lite"/>
    </source>
</evidence>
<protein>
    <submittedName>
        <fullName evidence="2">Uncharacterized protein</fullName>
    </submittedName>
</protein>
<reference evidence="3" key="1">
    <citation type="journal article" date="2012" name="PLoS Genet.">
        <title>The genomes of the fungal plant pathogens Cladosporium fulvum and Dothistroma septosporum reveal adaptation to different hosts and lifestyles but also signatures of common ancestry.</title>
        <authorList>
            <person name="de Wit P.J.G.M."/>
            <person name="van der Burgt A."/>
            <person name="Oekmen B."/>
            <person name="Stergiopoulos I."/>
            <person name="Abd-Elsalam K.A."/>
            <person name="Aerts A.L."/>
            <person name="Bahkali A.H."/>
            <person name="Beenen H.G."/>
            <person name="Chettri P."/>
            <person name="Cox M.P."/>
            <person name="Datema E."/>
            <person name="de Vries R.P."/>
            <person name="Dhillon B."/>
            <person name="Ganley A.R."/>
            <person name="Griffiths S.A."/>
            <person name="Guo Y."/>
            <person name="Hamelin R.C."/>
            <person name="Henrissat B."/>
            <person name="Kabir M.S."/>
            <person name="Jashni M.K."/>
            <person name="Kema G."/>
            <person name="Klaubauf S."/>
            <person name="Lapidus A."/>
            <person name="Levasseur A."/>
            <person name="Lindquist E."/>
            <person name="Mehrabi R."/>
            <person name="Ohm R.A."/>
            <person name="Owen T.J."/>
            <person name="Salamov A."/>
            <person name="Schwelm A."/>
            <person name="Schijlen E."/>
            <person name="Sun H."/>
            <person name="van den Burg H.A."/>
            <person name="van Ham R.C.H.J."/>
            <person name="Zhang S."/>
            <person name="Goodwin S.B."/>
            <person name="Grigoriev I.V."/>
            <person name="Collemare J."/>
            <person name="Bradshaw R.E."/>
        </authorList>
    </citation>
    <scope>NUCLEOTIDE SEQUENCE [LARGE SCALE GENOMIC DNA]</scope>
    <source>
        <strain evidence="3">NZE10 / CBS 128990</strain>
    </source>
</reference>
<evidence type="ECO:0000313" key="2">
    <source>
        <dbReference type="EMBL" id="EME40195.1"/>
    </source>
</evidence>
<dbReference type="Proteomes" id="UP000016933">
    <property type="component" value="Unassembled WGS sequence"/>
</dbReference>
<dbReference type="EMBL" id="KB446544">
    <property type="protein sequence ID" value="EME40195.1"/>
    <property type="molecule type" value="Genomic_DNA"/>
</dbReference>
<feature type="compositionally biased region" description="Basic and acidic residues" evidence="1">
    <location>
        <begin position="125"/>
        <end position="141"/>
    </location>
</feature>
<organism evidence="2 3">
    <name type="scientific">Dothistroma septosporum (strain NZE10 / CBS 128990)</name>
    <name type="common">Red band needle blight fungus</name>
    <name type="synonym">Mycosphaerella pini</name>
    <dbReference type="NCBI Taxonomy" id="675120"/>
    <lineage>
        <taxon>Eukaryota</taxon>
        <taxon>Fungi</taxon>
        <taxon>Dikarya</taxon>
        <taxon>Ascomycota</taxon>
        <taxon>Pezizomycotina</taxon>
        <taxon>Dothideomycetes</taxon>
        <taxon>Dothideomycetidae</taxon>
        <taxon>Mycosphaerellales</taxon>
        <taxon>Mycosphaerellaceae</taxon>
        <taxon>Dothistroma</taxon>
    </lineage>
</organism>